<evidence type="ECO:0000313" key="1">
    <source>
        <dbReference type="EMBL" id="EST46547.1"/>
    </source>
</evidence>
<dbReference type="OrthoDB" id="10251269at2759"/>
<dbReference type="Proteomes" id="UP000018208">
    <property type="component" value="Unassembled WGS sequence"/>
</dbReference>
<organism evidence="1">
    <name type="scientific">Spironucleus salmonicida</name>
    <dbReference type="NCBI Taxonomy" id="348837"/>
    <lineage>
        <taxon>Eukaryota</taxon>
        <taxon>Metamonada</taxon>
        <taxon>Diplomonadida</taxon>
        <taxon>Hexamitidae</taxon>
        <taxon>Hexamitinae</taxon>
        <taxon>Spironucleus</taxon>
    </lineage>
</organism>
<dbReference type="VEuPathDB" id="GiardiaDB:SS50377_27677"/>
<protein>
    <submittedName>
        <fullName evidence="1">Uncharacterized protein</fullName>
    </submittedName>
</protein>
<dbReference type="EMBL" id="KI546073">
    <property type="protein sequence ID" value="EST46547.1"/>
    <property type="molecule type" value="Genomic_DNA"/>
</dbReference>
<name>V6LPE2_9EUKA</name>
<proteinExistence type="predicted"/>
<dbReference type="EMBL" id="AUWU02000007">
    <property type="protein sequence ID" value="KAH0571376.1"/>
    <property type="molecule type" value="Genomic_DNA"/>
</dbReference>
<accession>V6LPE2</accession>
<reference evidence="1 2" key="1">
    <citation type="journal article" date="2014" name="PLoS Genet.">
        <title>The Genome of Spironucleus salmonicida Highlights a Fish Pathogen Adapted to Fluctuating Environments.</title>
        <authorList>
            <person name="Xu F."/>
            <person name="Jerlstrom-Hultqvist J."/>
            <person name="Einarsson E."/>
            <person name="Astvaldsson A."/>
            <person name="Svard S.G."/>
            <person name="Andersson J.O."/>
        </authorList>
    </citation>
    <scope>NUCLEOTIDE SEQUENCE</scope>
    <source>
        <strain evidence="2">ATCC 50377</strain>
    </source>
</reference>
<sequence length="1370" mass="157901">MIYGQGILTILLSSQTHSYILQFQINNEIILISHFHLKYLPINIIAIDDSFYIISPSLIQKLQYGVISTSFDQFGKEKSIHAVDFDNRIAIALDSSNIVIFDPLSQTIDKKIKCPQITQLYSENNVLLALTITQNQLSLLLTNQALEQRSYQFALSQTDQIIEISKIQSYENEIIVIFSVENGPTFSAVLTTQNGQLLEIKGTGQKLAHVTIHEVVRIQETRDILYGVMKNSQIDQLIPELYDCSELYTQEKVKGKISIIGEIKCEFIGYTTITNQSLYHQQFLMCKSLQNKDLPISELFQYAVQLFTTSKIIKEERVLFEKEIGIQNMLSQFYQSSHEKLAEIVIFACLRYQELLPLLAYFVERQEQRLDILNNAPVFSMTNVRPLASFLQYLVDEACKLLEQTFSLFKQLSTSSLEYETQFFINIDQLDALQPIVQSCVQIMQLLVSTRSQFNIFSDVIKQAYYTIMAGMAFISISKIIKIFGQKKKQPSLLQVYVPLTNEGAQRIGKKEMNSNEHDISQNTFIDDETSTFHITKKDNFLYSKDFGYYTVDENLTITEQDTYSINNYEALYQKLSMDGNTAIFPIINFICQNFGTGEYIRLTINDILDMIMPTKLSKNIASSIHAQLYDSALYSLILIFGYILFQNNNSQTEIYQFLYEISPFLQNTKKQTQQLYLLSKIFSQIDAGQKEIEIDALQGNIIHLQDFEGLYSELLLMGAGRSDNQEIRAYLLSAMRNLPPPFVLDDTTDLLSQKEETGQLWAARLTQLAISRCKINLAKSLAFFSPSRIPKYFAKINLWPVHECVTGTELYLRACLMSFVINSNVADLVILITQIRVFLNSYASNQTDCQSNRRIAVLYSQIATNSFNWSEYFNVQQSLQTSALEPQDIDMLASSGYQVRFKAQPAAKMPSALILYQQITELEKKIITAFSLSNQVNQKFILVFLYQNDVQLCLQYIQQIETSMQQLDQEFVKLLVQIKQQLSIVPSFLQMQGVRKTTILASDELFIQPGILLPDAFKDDLDNSLFQLQQSLAQSMNLYITSLQDQQKKIESPELKPILIDQQQGATNFLEIISQNKPVYNIKYNQNQGYNQPQQQQYNIQNQYDKVRINTLVQNQQLYNYQIQPIIHNQAQFTQPTYLQQQQQQQPPVIRKTKAQEMRDNEIKKKLEQEKLKNQVKIGVPRQGVIGQKPISVGRGQFIQNQPIQNQQFNHIQQQYNNIQNQQYQTYQSYDQQTKNQMNFAAPYQTQQQQYNQIPYQKAPISYQAPSSKSFNPSFEPSHQQIQNNLQYNQPQTSIQSISQNPFKTTYIPLQGPKKQIQIQQFNEEQLTTTAQFVPQTTRPSILKNQMAFNNNIQSPITKKKGVAFDITM</sequence>
<evidence type="ECO:0000313" key="3">
    <source>
        <dbReference type="Proteomes" id="UP000018208"/>
    </source>
</evidence>
<reference evidence="2" key="2">
    <citation type="submission" date="2020-12" db="EMBL/GenBank/DDBJ databases">
        <title>New Spironucleus salmonicida genome in near-complete chromosomes.</title>
        <authorList>
            <person name="Xu F."/>
            <person name="Kurt Z."/>
            <person name="Jimenez-Gonzalez A."/>
            <person name="Astvaldsson A."/>
            <person name="Andersson J.O."/>
            <person name="Svard S.G."/>
        </authorList>
    </citation>
    <scope>NUCLEOTIDE SEQUENCE</scope>
    <source>
        <strain evidence="2">ATCC 50377</strain>
    </source>
</reference>
<gene>
    <name evidence="1" type="ORF">SS50377_13351</name>
    <name evidence="2" type="ORF">SS50377_27677</name>
</gene>
<evidence type="ECO:0000313" key="2">
    <source>
        <dbReference type="EMBL" id="KAH0571376.1"/>
    </source>
</evidence>
<keyword evidence="3" id="KW-1185">Reference proteome</keyword>